<proteinExistence type="inferred from homology"/>
<dbReference type="Pfam" id="PF26002">
    <property type="entry name" value="Beta-barrel_AprE"/>
    <property type="match status" value="1"/>
</dbReference>
<dbReference type="GO" id="GO:0005886">
    <property type="term" value="C:plasma membrane"/>
    <property type="evidence" value="ECO:0007669"/>
    <property type="project" value="UniProtKB-SubCell"/>
</dbReference>
<dbReference type="InterPro" id="IPR058625">
    <property type="entry name" value="MdtA-like_BSH"/>
</dbReference>
<comment type="caution">
    <text evidence="13">The sequence shown here is derived from an EMBL/GenBank/DDBJ whole genome shotgun (WGS) entry which is preliminary data.</text>
</comment>
<feature type="transmembrane region" description="Helical" evidence="9">
    <location>
        <begin position="44"/>
        <end position="71"/>
    </location>
</feature>
<dbReference type="Gene3D" id="2.40.50.100">
    <property type="match status" value="1"/>
</dbReference>
<keyword evidence="14" id="KW-1185">Reference proteome</keyword>
<dbReference type="PANTHER" id="PTHR30386:SF26">
    <property type="entry name" value="TRANSPORT PROTEIN COMB"/>
    <property type="match status" value="1"/>
</dbReference>
<dbReference type="Pfam" id="PF25917">
    <property type="entry name" value="BSH_RND"/>
    <property type="match status" value="1"/>
</dbReference>
<dbReference type="Proteomes" id="UP000078543">
    <property type="component" value="Unassembled WGS sequence"/>
</dbReference>
<evidence type="ECO:0000313" key="14">
    <source>
        <dbReference type="Proteomes" id="UP000078543"/>
    </source>
</evidence>
<dbReference type="Gene3D" id="1.10.287.470">
    <property type="entry name" value="Helix hairpin bin"/>
    <property type="match status" value="1"/>
</dbReference>
<dbReference type="PRINTS" id="PR01490">
    <property type="entry name" value="RTXTOXIND"/>
</dbReference>
<evidence type="ECO:0000313" key="13">
    <source>
        <dbReference type="EMBL" id="OAN51521.1"/>
    </source>
</evidence>
<sequence>MNHIVSDPVHTVAANHAQTSAVAALAPSPSIDQDRHNPGRAARISAMAILAIFGLGLVWAASFRVAIMAVADGRVVPPERVQVLGHAEGGRVAALHVRTGQHVTAGDALIDLDPTAARADLAQLKAEGEVLSGDILRLDAERLGQVPDFGGLPAAIGSQQTALFKSRQHRHAEDLRVAQAEITANRAVVIGLTAALAPLRLRMQARRGLSEKGLASSFLVNEDEARVAELAGRLQEARANEEKARHRLSSIDVVRQEDIALALKDAHAKLESHSSQRPKLEKRLSDMRIVAPVTGTVKSAAVTGPGSTLRPGEAAVEIVPDDARRVIAVKLPAGEVGHVRIGQTTRITLLPADGGLRPLEGIVSQIAPDSSADDRSGQFHYLVEITPAATEFTGDAAEIYPLVPGVPVSVAIITGTRTVLAALMGPLFADLDRAVSER</sequence>
<evidence type="ECO:0000256" key="4">
    <source>
        <dbReference type="ARBA" id="ARBA00022475"/>
    </source>
</evidence>
<evidence type="ECO:0000256" key="2">
    <source>
        <dbReference type="ARBA" id="ARBA00009477"/>
    </source>
</evidence>
<dbReference type="AlphaFoldDB" id="A0A178MTN2"/>
<feature type="coiled-coil region" evidence="10">
    <location>
        <begin position="220"/>
        <end position="247"/>
    </location>
</feature>
<keyword evidence="6 9" id="KW-0812">Transmembrane</keyword>
<evidence type="ECO:0000256" key="1">
    <source>
        <dbReference type="ARBA" id="ARBA00004377"/>
    </source>
</evidence>
<evidence type="ECO:0000256" key="10">
    <source>
        <dbReference type="SAM" id="Coils"/>
    </source>
</evidence>
<dbReference type="NCBIfam" id="TIGR01843">
    <property type="entry name" value="type_I_hlyD"/>
    <property type="match status" value="1"/>
</dbReference>
<accession>A0A178MTN2</accession>
<reference evidence="13 14" key="1">
    <citation type="submission" date="2016-04" db="EMBL/GenBank/DDBJ databases">
        <title>Draft genome sequence of freshwater magnetotactic bacteria Magnetospirillum marisnigri SP-1 and Magnetospirillum moscoviense BB-1.</title>
        <authorList>
            <person name="Koziaeva V."/>
            <person name="Dziuba M.V."/>
            <person name="Ivanov T.M."/>
            <person name="Kuznetsov B."/>
            <person name="Grouzdev D.S."/>
        </authorList>
    </citation>
    <scope>NUCLEOTIDE SEQUENCE [LARGE SCALE GENOMIC DNA]</scope>
    <source>
        <strain evidence="13 14">BB-1</strain>
    </source>
</reference>
<dbReference type="Gene3D" id="2.40.30.170">
    <property type="match status" value="1"/>
</dbReference>
<evidence type="ECO:0000256" key="7">
    <source>
        <dbReference type="ARBA" id="ARBA00022989"/>
    </source>
</evidence>
<comment type="subcellular location">
    <subcellularLocation>
        <location evidence="1 9">Cell inner membrane</location>
        <topology evidence="1 9">Single-pass membrane protein</topology>
    </subcellularLocation>
</comment>
<dbReference type="EMBL" id="LWQU01000130">
    <property type="protein sequence ID" value="OAN51521.1"/>
    <property type="molecule type" value="Genomic_DNA"/>
</dbReference>
<feature type="domain" description="Multidrug resistance protein MdtA-like barrel-sandwich hybrid" evidence="11">
    <location>
        <begin position="89"/>
        <end position="315"/>
    </location>
</feature>
<evidence type="ECO:0000256" key="9">
    <source>
        <dbReference type="RuleBase" id="RU365093"/>
    </source>
</evidence>
<dbReference type="GO" id="GO:0015031">
    <property type="term" value="P:protein transport"/>
    <property type="evidence" value="ECO:0007669"/>
    <property type="project" value="InterPro"/>
</dbReference>
<keyword evidence="7 9" id="KW-1133">Transmembrane helix</keyword>
<evidence type="ECO:0000256" key="3">
    <source>
        <dbReference type="ARBA" id="ARBA00022448"/>
    </source>
</evidence>
<dbReference type="STRING" id="1437059.A6A05_01275"/>
<evidence type="ECO:0000256" key="6">
    <source>
        <dbReference type="ARBA" id="ARBA00022692"/>
    </source>
</evidence>
<evidence type="ECO:0000256" key="8">
    <source>
        <dbReference type="ARBA" id="ARBA00023136"/>
    </source>
</evidence>
<feature type="domain" description="AprE-like beta-barrel" evidence="12">
    <location>
        <begin position="326"/>
        <end position="415"/>
    </location>
</feature>
<dbReference type="PANTHER" id="PTHR30386">
    <property type="entry name" value="MEMBRANE FUSION SUBUNIT OF EMRAB-TOLC MULTIDRUG EFFLUX PUMP"/>
    <property type="match status" value="1"/>
</dbReference>
<keyword evidence="10" id="KW-0175">Coiled coil</keyword>
<dbReference type="InterPro" id="IPR050739">
    <property type="entry name" value="MFP"/>
</dbReference>
<organism evidence="13 14">
    <name type="scientific">Magnetospirillum moscoviense</name>
    <dbReference type="NCBI Taxonomy" id="1437059"/>
    <lineage>
        <taxon>Bacteria</taxon>
        <taxon>Pseudomonadati</taxon>
        <taxon>Pseudomonadota</taxon>
        <taxon>Alphaproteobacteria</taxon>
        <taxon>Rhodospirillales</taxon>
        <taxon>Rhodospirillaceae</taxon>
        <taxon>Magnetospirillum</taxon>
    </lineage>
</organism>
<evidence type="ECO:0000259" key="11">
    <source>
        <dbReference type="Pfam" id="PF25917"/>
    </source>
</evidence>
<dbReference type="RefSeq" id="WP_068499393.1">
    <property type="nucleotide sequence ID" value="NZ_LWQU01000130.1"/>
</dbReference>
<evidence type="ECO:0000256" key="5">
    <source>
        <dbReference type="ARBA" id="ARBA00022519"/>
    </source>
</evidence>
<gene>
    <name evidence="13" type="ORF">A6A05_01275</name>
</gene>
<protein>
    <recommendedName>
        <fullName evidence="9">Membrane fusion protein (MFP) family protein</fullName>
    </recommendedName>
</protein>
<name>A0A178MTN2_9PROT</name>
<keyword evidence="5 9" id="KW-0997">Cell inner membrane</keyword>
<dbReference type="SUPFAM" id="SSF111369">
    <property type="entry name" value="HlyD-like secretion proteins"/>
    <property type="match status" value="1"/>
</dbReference>
<keyword evidence="3 9" id="KW-0813">Transport</keyword>
<keyword evidence="8 9" id="KW-0472">Membrane</keyword>
<dbReference type="InterPro" id="IPR058982">
    <property type="entry name" value="Beta-barrel_AprE"/>
</dbReference>
<dbReference type="InterPro" id="IPR010129">
    <property type="entry name" value="T1SS_HlyD"/>
</dbReference>
<keyword evidence="4 9" id="KW-1003">Cell membrane</keyword>
<comment type="similarity">
    <text evidence="2 9">Belongs to the membrane fusion protein (MFP) (TC 8.A.1) family.</text>
</comment>
<evidence type="ECO:0000259" key="12">
    <source>
        <dbReference type="Pfam" id="PF26002"/>
    </source>
</evidence>